<dbReference type="Gene3D" id="2.130.10.10">
    <property type="entry name" value="YVTN repeat-like/Quinoprotein amine dehydrogenase"/>
    <property type="match status" value="1"/>
</dbReference>
<dbReference type="PANTHER" id="PTHR14604:SF4">
    <property type="entry name" value="F-BOX DOMAIN-CONTAINING PROTEIN"/>
    <property type="match status" value="1"/>
</dbReference>
<organism evidence="1">
    <name type="scientific">Daphnia magna</name>
    <dbReference type="NCBI Taxonomy" id="35525"/>
    <lineage>
        <taxon>Eukaryota</taxon>
        <taxon>Metazoa</taxon>
        <taxon>Ecdysozoa</taxon>
        <taxon>Arthropoda</taxon>
        <taxon>Crustacea</taxon>
        <taxon>Branchiopoda</taxon>
        <taxon>Diplostraca</taxon>
        <taxon>Cladocera</taxon>
        <taxon>Anomopoda</taxon>
        <taxon>Daphniidae</taxon>
        <taxon>Daphnia</taxon>
    </lineage>
</organism>
<dbReference type="InterPro" id="IPR036322">
    <property type="entry name" value="WD40_repeat_dom_sf"/>
</dbReference>
<reference evidence="1" key="1">
    <citation type="submission" date="2015-10" db="EMBL/GenBank/DDBJ databases">
        <title>Daphnia magna gene sets from two clonal populations assembled and annotated with EvidentialGene.</title>
        <authorList>
            <person name="Gilbert D."/>
            <person name="Podicheti R."/>
            <person name="Orsini L."/>
            <person name="Colbourne J."/>
            <person name="Pfrender M."/>
        </authorList>
    </citation>
    <scope>NUCLEOTIDE SEQUENCE</scope>
</reference>
<dbReference type="AlphaFoldDB" id="A0A0P4XRV0"/>
<dbReference type="InterPro" id="IPR015943">
    <property type="entry name" value="WD40/YVTN_repeat-like_dom_sf"/>
</dbReference>
<evidence type="ECO:0000313" key="1">
    <source>
        <dbReference type="EMBL" id="JAI85870.1"/>
    </source>
</evidence>
<dbReference type="EMBL" id="GDIP01237531">
    <property type="protein sequence ID" value="JAI85870.1"/>
    <property type="molecule type" value="Transcribed_RNA"/>
</dbReference>
<protein>
    <submittedName>
        <fullName evidence="1">Uncharacterized protein</fullName>
    </submittedName>
</protein>
<accession>A0A0P4XRV0</accession>
<dbReference type="SUPFAM" id="SSF50978">
    <property type="entry name" value="WD40 repeat-like"/>
    <property type="match status" value="1"/>
</dbReference>
<dbReference type="InterPro" id="IPR036047">
    <property type="entry name" value="F-box-like_dom_sf"/>
</dbReference>
<proteinExistence type="predicted"/>
<name>A0A0P4XRV0_9CRUS</name>
<dbReference type="PANTHER" id="PTHR14604">
    <property type="entry name" value="WD40 REPEAT PF20"/>
    <property type="match status" value="1"/>
</dbReference>
<reference evidence="1" key="2">
    <citation type="submission" date="2015-10" db="EMBL/GenBank/DDBJ databases">
        <authorList>
            <person name="Gilbert D.G."/>
        </authorList>
    </citation>
    <scope>NUCLEOTIDE SEQUENCE</scope>
</reference>
<dbReference type="Gene3D" id="1.20.1280.50">
    <property type="match status" value="1"/>
</dbReference>
<sequence length="492" mass="56299">MTNNQTINSRDICDSNLQGTNTGVDITCLLQVELVAKGIFQNVDCVGLLSARSVSPAWKDAVDNARVWKLVLDKDVKWKKMHNVLIKKGVAVEPTEVDNYSEFYPELYVKIKKHLLSLEKNWVTKASYEQIKKMPYAGFVGHLNFQVKLADQFIVTRQSPQTIEIFNRWTLAPESVFDIGVDSDRAMMKSIDLTSEYLALGCNRGKIFVFCIKTRDLLHKLIDDPTLLNCGSFAQDVMASRVDCSHLVFSPTGNMLLSCISNNSCQYETLTLRKITSPQEWKIVHQQTIHQFNVRRIQMDDSYIYLLGGANKGIQVRCATSLELVNTIGEAEHFIKSFQPYDRWIIVAGREQISLWDTLVGTCIRRCQMNQTNGDIKTIGLVGDKYIISCHVNCWSSDFFILGVNVWDLRSFLEERGETSKPTFTFSESTLSWHEPGIDGVRDTSVEKLKVFVDDYQVGCLITWDFDYERREVPVPMLYFMDFSNHLEFSRS</sequence>
<dbReference type="SUPFAM" id="SSF81383">
    <property type="entry name" value="F-box domain"/>
    <property type="match status" value="1"/>
</dbReference>
<dbReference type="InterPro" id="IPR050995">
    <property type="entry name" value="WD-F-box_domain-protein"/>
</dbReference>
<dbReference type="OrthoDB" id="6338829at2759"/>